<dbReference type="GO" id="GO:0006606">
    <property type="term" value="P:protein import into nucleus"/>
    <property type="evidence" value="ECO:0007669"/>
    <property type="project" value="InterPro"/>
</dbReference>
<evidence type="ECO:0000313" key="5">
    <source>
        <dbReference type="Proteomes" id="UP001285441"/>
    </source>
</evidence>
<accession>A0AAE0NA34</accession>
<evidence type="ECO:0000259" key="3">
    <source>
        <dbReference type="Pfam" id="PF08574"/>
    </source>
</evidence>
<dbReference type="Pfam" id="PF08574">
    <property type="entry name" value="Iwr1"/>
    <property type="match status" value="1"/>
</dbReference>
<reference evidence="4" key="2">
    <citation type="submission" date="2023-06" db="EMBL/GenBank/DDBJ databases">
        <authorList>
            <consortium name="Lawrence Berkeley National Laboratory"/>
            <person name="Haridas S."/>
            <person name="Hensen N."/>
            <person name="Bonometti L."/>
            <person name="Westerberg I."/>
            <person name="Brannstrom I.O."/>
            <person name="Guillou S."/>
            <person name="Cros-Aarteil S."/>
            <person name="Calhoun S."/>
            <person name="Kuo A."/>
            <person name="Mondo S."/>
            <person name="Pangilinan J."/>
            <person name="Riley R."/>
            <person name="LaButti K."/>
            <person name="Andreopoulos B."/>
            <person name="Lipzen A."/>
            <person name="Chen C."/>
            <person name="Yanf M."/>
            <person name="Daum C."/>
            <person name="Ng V."/>
            <person name="Clum A."/>
            <person name="Steindorff A."/>
            <person name="Ohm R."/>
            <person name="Martin F."/>
            <person name="Silar P."/>
            <person name="Natvig D."/>
            <person name="Lalanne C."/>
            <person name="Gautier V."/>
            <person name="Ament-velasquez S.L."/>
            <person name="Kruys A."/>
            <person name="Hutchinson M.I."/>
            <person name="Powell A.J."/>
            <person name="Barry K."/>
            <person name="Miller A.N."/>
            <person name="Grigoriev I.V."/>
            <person name="Debuchy R."/>
            <person name="Gladieux P."/>
            <person name="Thoren M.H."/>
            <person name="Johannesson H."/>
        </authorList>
    </citation>
    <scope>NUCLEOTIDE SEQUENCE</scope>
    <source>
        <strain evidence="4">CBS 232.78</strain>
    </source>
</reference>
<dbReference type="PANTHER" id="PTHR28063">
    <property type="entry name" value="RNA POLYMERASE II NUCLEAR LOCALIZATION PROTEIN IWR1"/>
    <property type="match status" value="1"/>
</dbReference>
<feature type="region of interest" description="Disordered" evidence="2">
    <location>
        <begin position="258"/>
        <end position="299"/>
    </location>
</feature>
<dbReference type="AlphaFoldDB" id="A0AAE0NA34"/>
<proteinExistence type="inferred from homology"/>
<protein>
    <recommendedName>
        <fullName evidence="3">Transcription factor Iwr1 domain-containing protein</fullName>
    </recommendedName>
</protein>
<dbReference type="InterPro" id="IPR013883">
    <property type="entry name" value="TF_Iwr1_dom"/>
</dbReference>
<keyword evidence="5" id="KW-1185">Reference proteome</keyword>
<name>A0AAE0NA34_9PEZI</name>
<evidence type="ECO:0000256" key="2">
    <source>
        <dbReference type="SAM" id="MobiDB-lite"/>
    </source>
</evidence>
<feature type="compositionally biased region" description="Polar residues" evidence="2">
    <location>
        <begin position="211"/>
        <end position="220"/>
    </location>
</feature>
<dbReference type="PANTHER" id="PTHR28063:SF1">
    <property type="entry name" value="RNA POLYMERASE II NUCLEAR LOCALIZATION PROTEIN IWR1"/>
    <property type="match status" value="1"/>
</dbReference>
<dbReference type="Proteomes" id="UP001285441">
    <property type="component" value="Unassembled WGS sequence"/>
</dbReference>
<evidence type="ECO:0000256" key="1">
    <source>
        <dbReference type="ARBA" id="ARBA00010218"/>
    </source>
</evidence>
<reference evidence="4" key="1">
    <citation type="journal article" date="2023" name="Mol. Phylogenet. Evol.">
        <title>Genome-scale phylogeny and comparative genomics of the fungal order Sordariales.</title>
        <authorList>
            <person name="Hensen N."/>
            <person name="Bonometti L."/>
            <person name="Westerberg I."/>
            <person name="Brannstrom I.O."/>
            <person name="Guillou S."/>
            <person name="Cros-Aarteil S."/>
            <person name="Calhoun S."/>
            <person name="Haridas S."/>
            <person name="Kuo A."/>
            <person name="Mondo S."/>
            <person name="Pangilinan J."/>
            <person name="Riley R."/>
            <person name="LaButti K."/>
            <person name="Andreopoulos B."/>
            <person name="Lipzen A."/>
            <person name="Chen C."/>
            <person name="Yan M."/>
            <person name="Daum C."/>
            <person name="Ng V."/>
            <person name="Clum A."/>
            <person name="Steindorff A."/>
            <person name="Ohm R.A."/>
            <person name="Martin F."/>
            <person name="Silar P."/>
            <person name="Natvig D.O."/>
            <person name="Lalanne C."/>
            <person name="Gautier V."/>
            <person name="Ament-Velasquez S.L."/>
            <person name="Kruys A."/>
            <person name="Hutchinson M.I."/>
            <person name="Powell A.J."/>
            <person name="Barry K."/>
            <person name="Miller A.N."/>
            <person name="Grigoriev I.V."/>
            <person name="Debuchy R."/>
            <person name="Gladieux P."/>
            <person name="Hiltunen Thoren M."/>
            <person name="Johannesson H."/>
        </authorList>
    </citation>
    <scope>NUCLEOTIDE SEQUENCE</scope>
    <source>
        <strain evidence="4">CBS 232.78</strain>
    </source>
</reference>
<dbReference type="EMBL" id="JAULSW010000007">
    <property type="protein sequence ID" value="KAK3375014.1"/>
    <property type="molecule type" value="Genomic_DNA"/>
</dbReference>
<comment type="caution">
    <text evidence="4">The sequence shown here is derived from an EMBL/GenBank/DDBJ whole genome shotgun (WGS) entry which is preliminary data.</text>
</comment>
<organism evidence="4 5">
    <name type="scientific">Podospora didyma</name>
    <dbReference type="NCBI Taxonomy" id="330526"/>
    <lineage>
        <taxon>Eukaryota</taxon>
        <taxon>Fungi</taxon>
        <taxon>Dikarya</taxon>
        <taxon>Ascomycota</taxon>
        <taxon>Pezizomycotina</taxon>
        <taxon>Sordariomycetes</taxon>
        <taxon>Sordariomycetidae</taxon>
        <taxon>Sordariales</taxon>
        <taxon>Podosporaceae</taxon>
        <taxon>Podospora</taxon>
    </lineage>
</organism>
<comment type="similarity">
    <text evidence="1">Belongs to the IWR1/SLC7A6OS family.</text>
</comment>
<feature type="domain" description="Transcription factor Iwr1" evidence="3">
    <location>
        <begin position="326"/>
        <end position="398"/>
    </location>
</feature>
<evidence type="ECO:0000313" key="4">
    <source>
        <dbReference type="EMBL" id="KAK3375014.1"/>
    </source>
</evidence>
<dbReference type="GO" id="GO:0005737">
    <property type="term" value="C:cytoplasm"/>
    <property type="evidence" value="ECO:0007669"/>
    <property type="project" value="TreeGrafter"/>
</dbReference>
<gene>
    <name evidence="4" type="ORF">B0H63DRAFT_481580</name>
</gene>
<feature type="compositionally biased region" description="Basic and acidic residues" evidence="2">
    <location>
        <begin position="290"/>
        <end position="299"/>
    </location>
</feature>
<sequence length="467" mass="52000">MSPPPDTILVKRKRGTEDGPVDFLRVEGNKRHRLVSGDANWVYQRKQIDVDRADHAVQPTVPSIQPTQEGDENRPVLPLRQAKATSTAASKAPATTTTHELALPSFPTRRFHLSRSISPLLTPGGVKKRTAAAVFVEREVKEAKKQRDAKVAAASVLISQTTLSQSSQSALSHESFIRDDATDEHLAVPPADAQHQQLPYHVKQKRPSARSRPNTSNATKPTLPPSLVNREGVDMDQLARDMDAYTVSQINTNLDRMDKSSAAAAPTGLASGSSPARKSKFKPKAPALRYAERHPEHLSEVEREKAAKKAAEAMDIDEGDSVVDDEDYVMETYERVPASRMRDQAVPAHRIGLLVFDTEPDRIDFFYGEEGDSEDEFPEDDEDENAENYYTADYPDEDLDWDDEFDRNPYHFVNHSASDTEEYDVTAFVDADEDDTWGPEADEPKDLTSEPLELVAIITQIIAETIQ</sequence>
<dbReference type="InterPro" id="IPR040150">
    <property type="entry name" value="Iwr1"/>
</dbReference>
<feature type="region of interest" description="Disordered" evidence="2">
    <location>
        <begin position="190"/>
        <end position="229"/>
    </location>
</feature>